<dbReference type="Pfam" id="PF13946">
    <property type="entry name" value="DUF4214"/>
    <property type="match status" value="1"/>
</dbReference>
<evidence type="ECO:0008006" key="4">
    <source>
        <dbReference type="Google" id="ProtNLM"/>
    </source>
</evidence>
<dbReference type="SUPFAM" id="SSF55797">
    <property type="entry name" value="PR-1-like"/>
    <property type="match status" value="1"/>
</dbReference>
<dbReference type="Gene3D" id="1.10.3130.20">
    <property type="entry name" value="Phycobilisome linker domain"/>
    <property type="match status" value="1"/>
</dbReference>
<protein>
    <recommendedName>
        <fullName evidence="4">SCP domain-containing protein</fullName>
    </recommendedName>
</protein>
<name>X1JCZ5_9ZZZZ</name>
<dbReference type="CDD" id="cd05379">
    <property type="entry name" value="CAP_bacterial"/>
    <property type="match status" value="1"/>
</dbReference>
<dbReference type="EMBL" id="BARV01001147">
    <property type="protein sequence ID" value="GAH92566.1"/>
    <property type="molecule type" value="Genomic_DNA"/>
</dbReference>
<gene>
    <name evidence="3" type="ORF">S06H3_03506</name>
</gene>
<proteinExistence type="predicted"/>
<dbReference type="PANTHER" id="PTHR31157">
    <property type="entry name" value="SCP DOMAIN-CONTAINING PROTEIN"/>
    <property type="match status" value="1"/>
</dbReference>
<dbReference type="InterPro" id="IPR035940">
    <property type="entry name" value="CAP_sf"/>
</dbReference>
<reference evidence="3" key="1">
    <citation type="journal article" date="2014" name="Front. Microbiol.">
        <title>High frequency of phylogenetically diverse reductive dehalogenase-homologous genes in deep subseafloor sedimentary metagenomes.</title>
        <authorList>
            <person name="Kawai M."/>
            <person name="Futagami T."/>
            <person name="Toyoda A."/>
            <person name="Takaki Y."/>
            <person name="Nishi S."/>
            <person name="Hori S."/>
            <person name="Arai W."/>
            <person name="Tsubouchi T."/>
            <person name="Morono Y."/>
            <person name="Uchiyama I."/>
            <person name="Ito T."/>
            <person name="Fujiyama A."/>
            <person name="Inagaki F."/>
            <person name="Takami H."/>
        </authorList>
    </citation>
    <scope>NUCLEOTIDE SEQUENCE</scope>
    <source>
        <strain evidence="3">Expedition CK06-06</strain>
    </source>
</reference>
<dbReference type="InterPro" id="IPR038255">
    <property type="entry name" value="PBS_linker_sf"/>
</dbReference>
<dbReference type="InterPro" id="IPR025282">
    <property type="entry name" value="DUF4214"/>
</dbReference>
<evidence type="ECO:0000259" key="1">
    <source>
        <dbReference type="Pfam" id="PF00188"/>
    </source>
</evidence>
<accession>X1JCZ5</accession>
<sequence>MYQQTLNRQPDPQGLAGWVNGLKSGELSGADVARNFIFSQEFTNKNLSNEQFLNVMYKAFFNRAPDPGGYNGWLAELESGKSREYVLAGFVNSQEFNNLCQEYEINLGSLKVSEASTSTYARPEANTAQNASADSANLSGYEQQVLALLNNIRVANGLSPLAPNQSLTDISRTRSADMLGRGYFSHYTPEGTNIFNILRAHGISYKNAGENLAQSMPASAGSPEAFVNAWMNSSAHAANILKPQYTRIGIGLAENNGRRVVTTVFMN</sequence>
<comment type="caution">
    <text evidence="3">The sequence shown here is derived from an EMBL/GenBank/DDBJ whole genome shotgun (WGS) entry which is preliminary data.</text>
</comment>
<feature type="domain" description="DUF4214" evidence="2">
    <location>
        <begin position="33"/>
        <end position="99"/>
    </location>
</feature>
<organism evidence="3">
    <name type="scientific">marine sediment metagenome</name>
    <dbReference type="NCBI Taxonomy" id="412755"/>
    <lineage>
        <taxon>unclassified sequences</taxon>
        <taxon>metagenomes</taxon>
        <taxon>ecological metagenomes</taxon>
    </lineage>
</organism>
<dbReference type="InterPro" id="IPR014044">
    <property type="entry name" value="CAP_dom"/>
</dbReference>
<evidence type="ECO:0000313" key="3">
    <source>
        <dbReference type="EMBL" id="GAH92566.1"/>
    </source>
</evidence>
<evidence type="ECO:0000259" key="2">
    <source>
        <dbReference type="Pfam" id="PF13946"/>
    </source>
</evidence>
<dbReference type="Pfam" id="PF00188">
    <property type="entry name" value="CAP"/>
    <property type="match status" value="1"/>
</dbReference>
<dbReference type="PANTHER" id="PTHR31157:SF1">
    <property type="entry name" value="SCP DOMAIN-CONTAINING PROTEIN"/>
    <property type="match status" value="1"/>
</dbReference>
<dbReference type="Gene3D" id="3.40.33.10">
    <property type="entry name" value="CAP"/>
    <property type="match status" value="1"/>
</dbReference>
<feature type="domain" description="SCP" evidence="1">
    <location>
        <begin position="146"/>
        <end position="261"/>
    </location>
</feature>
<dbReference type="AlphaFoldDB" id="X1JCZ5"/>